<dbReference type="Proteomes" id="UP000176198">
    <property type="component" value="Unassembled WGS sequence"/>
</dbReference>
<accession>A0A1F7WIW5</accession>
<dbReference type="AlphaFoldDB" id="A0A1F7WIW5"/>
<dbReference type="STRING" id="1802471.A2115_00795"/>
<gene>
    <name evidence="1" type="ORF">A2115_00795</name>
</gene>
<dbReference type="EMBL" id="MGFJ01000020">
    <property type="protein sequence ID" value="OGM02507.1"/>
    <property type="molecule type" value="Genomic_DNA"/>
</dbReference>
<sequence>MGTTVFRPNDAVRISNGGLRQEMSREDANLLLEVGDTYLLPGRPHAFQVRRDGSSVLVGKSAYGVKPPFRFLREDLDLPSEGQDAKKD</sequence>
<reference evidence="1 2" key="1">
    <citation type="journal article" date="2016" name="Nat. Commun.">
        <title>Thousands of microbial genomes shed light on interconnected biogeochemical processes in an aquifer system.</title>
        <authorList>
            <person name="Anantharaman K."/>
            <person name="Brown C.T."/>
            <person name="Hug L.A."/>
            <person name="Sharon I."/>
            <person name="Castelle C.J."/>
            <person name="Probst A.J."/>
            <person name="Thomas B.C."/>
            <person name="Singh A."/>
            <person name="Wilkins M.J."/>
            <person name="Karaoz U."/>
            <person name="Brodie E.L."/>
            <person name="Williams K.H."/>
            <person name="Hubbard S.S."/>
            <person name="Banfield J.F."/>
        </authorList>
    </citation>
    <scope>NUCLEOTIDE SEQUENCE [LARGE SCALE GENOMIC DNA]</scope>
</reference>
<protein>
    <submittedName>
        <fullName evidence="1">Uncharacterized protein</fullName>
    </submittedName>
</protein>
<evidence type="ECO:0000313" key="2">
    <source>
        <dbReference type="Proteomes" id="UP000176198"/>
    </source>
</evidence>
<name>A0A1F7WIW5_9BACT</name>
<organism evidence="1 2">
    <name type="scientific">Candidatus Woesebacteria bacterium GWA1_41_8</name>
    <dbReference type="NCBI Taxonomy" id="1802471"/>
    <lineage>
        <taxon>Bacteria</taxon>
        <taxon>Candidatus Woeseibacteriota</taxon>
    </lineage>
</organism>
<evidence type="ECO:0000313" key="1">
    <source>
        <dbReference type="EMBL" id="OGM02507.1"/>
    </source>
</evidence>
<comment type="caution">
    <text evidence="1">The sequence shown here is derived from an EMBL/GenBank/DDBJ whole genome shotgun (WGS) entry which is preliminary data.</text>
</comment>
<proteinExistence type="predicted"/>